<accession>A0A3E0W0J8</accession>
<protein>
    <recommendedName>
        <fullName evidence="4">DUF805 domain-containing protein</fullName>
    </recommendedName>
</protein>
<sequence length="103" mass="11117">MFAVFRRSFLLNSLPNAPLWAPFYGAPFGAAVRRFFTKYATFSGRAGRAEYWWVALFTGVVSLVLQIILATAGGLNTNMNGTVNTPTGAAIFITVVYAGASPF</sequence>
<evidence type="ECO:0008006" key="4">
    <source>
        <dbReference type="Google" id="ProtNLM"/>
    </source>
</evidence>
<keyword evidence="1" id="KW-0472">Membrane</keyword>
<dbReference type="AlphaFoldDB" id="A0A3E0W0J8"/>
<organism evidence="2 3">
    <name type="scientific">Subtercola boreus</name>
    <dbReference type="NCBI Taxonomy" id="120213"/>
    <lineage>
        <taxon>Bacteria</taxon>
        <taxon>Bacillati</taxon>
        <taxon>Actinomycetota</taxon>
        <taxon>Actinomycetes</taxon>
        <taxon>Micrococcales</taxon>
        <taxon>Microbacteriaceae</taxon>
        <taxon>Subtercola</taxon>
    </lineage>
</organism>
<dbReference type="GO" id="GO:0016020">
    <property type="term" value="C:membrane"/>
    <property type="evidence" value="ECO:0007669"/>
    <property type="project" value="InterPro"/>
</dbReference>
<comment type="caution">
    <text evidence="2">The sequence shown here is derived from an EMBL/GenBank/DDBJ whole genome shotgun (WGS) entry which is preliminary data.</text>
</comment>
<evidence type="ECO:0000313" key="3">
    <source>
        <dbReference type="Proteomes" id="UP000256541"/>
    </source>
</evidence>
<keyword evidence="1" id="KW-0812">Transmembrane</keyword>
<keyword evidence="1" id="KW-1133">Transmembrane helix</keyword>
<reference evidence="2 3" key="1">
    <citation type="submission" date="2017-04" db="EMBL/GenBank/DDBJ databases">
        <title>Comparative genome analysis of Subtercola boreus.</title>
        <authorList>
            <person name="Cho Y.-J."/>
            <person name="Cho A."/>
            <person name="Kim O.-S."/>
            <person name="Lee J.-I."/>
        </authorList>
    </citation>
    <scope>NUCLEOTIDE SEQUENCE [LARGE SCALE GENOMIC DNA]</scope>
    <source>
        <strain evidence="2 3">P27479</strain>
    </source>
</reference>
<evidence type="ECO:0000313" key="2">
    <source>
        <dbReference type="EMBL" id="RFA15894.1"/>
    </source>
</evidence>
<dbReference type="RefSeq" id="WP_172582233.1">
    <property type="nucleotide sequence ID" value="NZ_NBXB01000017.1"/>
</dbReference>
<feature type="transmembrane region" description="Helical" evidence="1">
    <location>
        <begin position="51"/>
        <end position="75"/>
    </location>
</feature>
<dbReference type="EMBL" id="NBXB01000017">
    <property type="protein sequence ID" value="RFA15894.1"/>
    <property type="molecule type" value="Genomic_DNA"/>
</dbReference>
<feature type="transmembrane region" description="Helical" evidence="1">
    <location>
        <begin position="81"/>
        <end position="100"/>
    </location>
</feature>
<evidence type="ECO:0000256" key="1">
    <source>
        <dbReference type="SAM" id="Phobius"/>
    </source>
</evidence>
<dbReference type="Proteomes" id="UP000256541">
    <property type="component" value="Unassembled WGS sequence"/>
</dbReference>
<dbReference type="InterPro" id="IPR008523">
    <property type="entry name" value="DUF805"/>
</dbReference>
<name>A0A3E0W0J8_9MICO</name>
<proteinExistence type="predicted"/>
<gene>
    <name evidence="2" type="ORF">B7R22_05705</name>
</gene>
<dbReference type="Pfam" id="PF05656">
    <property type="entry name" value="DUF805"/>
    <property type="match status" value="1"/>
</dbReference>